<dbReference type="Gene3D" id="1.10.150.130">
    <property type="match status" value="1"/>
</dbReference>
<dbReference type="SUPFAM" id="SSF56349">
    <property type="entry name" value="DNA breaking-rejoining enzymes"/>
    <property type="match status" value="1"/>
</dbReference>
<sequence>MKKFLKNLHSQLITHRLIFKLTFHRVTVSELWMTWLQDYKKIKHWTDQRAIERRMALGEKYVFPFIGDKHPKNITTIDIVSCLEFCANQTTQTQSKLLTALHQFLSWCDSKNYRNSKERLPTDKELLEPYLGVRLHNTQRNHYPAIDWREVPRFINSLTSSKSNSVSKKILLFSILTVSRSQSVRLAKWKEINFELSEWNIPASHMKGKQGNNRPHNVPLSKEALALLIELHKEQEINPDKEIFSRNSSPISGNAVRKTIRSLNKQMACLGQPTFTDPFQNSRDIVPHGFRAAFTTWAQENDKNMMLVEKCLAHKDPNDRHNGAYRRGEFVEQRRALLQEWEDFCFSEIQKK</sequence>
<evidence type="ECO:0000313" key="6">
    <source>
        <dbReference type="EMBL" id="MBM6929227.1"/>
    </source>
</evidence>
<dbReference type="InterPro" id="IPR002104">
    <property type="entry name" value="Integrase_catalytic"/>
</dbReference>
<dbReference type="PANTHER" id="PTHR30629">
    <property type="entry name" value="PROPHAGE INTEGRASE"/>
    <property type="match status" value="1"/>
</dbReference>
<dbReference type="Proteomes" id="UP000777002">
    <property type="component" value="Unassembled WGS sequence"/>
</dbReference>
<feature type="domain" description="Tyr recombinase" evidence="5">
    <location>
        <begin position="141"/>
        <end position="338"/>
    </location>
</feature>
<dbReference type="InterPro" id="IPR010998">
    <property type="entry name" value="Integrase_recombinase_N"/>
</dbReference>
<dbReference type="Pfam" id="PF00589">
    <property type="entry name" value="Phage_integrase"/>
    <property type="match status" value="1"/>
</dbReference>
<keyword evidence="2" id="KW-0229">DNA integration</keyword>
<proteinExistence type="inferred from homology"/>
<evidence type="ECO:0000256" key="4">
    <source>
        <dbReference type="ARBA" id="ARBA00023172"/>
    </source>
</evidence>
<evidence type="ECO:0000256" key="2">
    <source>
        <dbReference type="ARBA" id="ARBA00022908"/>
    </source>
</evidence>
<dbReference type="EMBL" id="JACJKX010000016">
    <property type="protein sequence ID" value="MBM6929227.1"/>
    <property type="molecule type" value="Genomic_DNA"/>
</dbReference>
<organism evidence="6 7">
    <name type="scientific">Parasutterella secunda</name>
    <dbReference type="NCBI Taxonomy" id="626947"/>
    <lineage>
        <taxon>Bacteria</taxon>
        <taxon>Pseudomonadati</taxon>
        <taxon>Pseudomonadota</taxon>
        <taxon>Betaproteobacteria</taxon>
        <taxon>Burkholderiales</taxon>
        <taxon>Sutterellaceae</taxon>
        <taxon>Parasutterella</taxon>
    </lineage>
</organism>
<evidence type="ECO:0000313" key="7">
    <source>
        <dbReference type="Proteomes" id="UP000777002"/>
    </source>
</evidence>
<dbReference type="InterPro" id="IPR011010">
    <property type="entry name" value="DNA_brk_join_enz"/>
</dbReference>
<comment type="caution">
    <text evidence="6">The sequence shown here is derived from an EMBL/GenBank/DDBJ whole genome shotgun (WGS) entry which is preliminary data.</text>
</comment>
<dbReference type="InterPro" id="IPR050808">
    <property type="entry name" value="Phage_Integrase"/>
</dbReference>
<dbReference type="PANTHER" id="PTHR30629:SF2">
    <property type="entry name" value="PROPHAGE INTEGRASE INTS-RELATED"/>
    <property type="match status" value="1"/>
</dbReference>
<evidence type="ECO:0000259" key="5">
    <source>
        <dbReference type="PROSITE" id="PS51898"/>
    </source>
</evidence>
<gene>
    <name evidence="6" type="ORF">H5985_08110</name>
</gene>
<keyword evidence="3" id="KW-0238">DNA-binding</keyword>
<reference evidence="6 7" key="1">
    <citation type="journal article" date="2021" name="Sci. Rep.">
        <title>The distribution of antibiotic resistance genes in chicken gut microbiota commensals.</title>
        <authorList>
            <person name="Juricova H."/>
            <person name="Matiasovicova J."/>
            <person name="Kubasova T."/>
            <person name="Cejkova D."/>
            <person name="Rychlik I."/>
        </authorList>
    </citation>
    <scope>NUCLEOTIDE SEQUENCE [LARGE SCALE GENOMIC DNA]</scope>
    <source>
        <strain evidence="6 7">An562</strain>
    </source>
</reference>
<dbReference type="InterPro" id="IPR013762">
    <property type="entry name" value="Integrase-like_cat_sf"/>
</dbReference>
<name>A0ABS2GWY2_9BURK</name>
<evidence type="ECO:0000256" key="1">
    <source>
        <dbReference type="ARBA" id="ARBA00008857"/>
    </source>
</evidence>
<dbReference type="RefSeq" id="WP_205050812.1">
    <property type="nucleotide sequence ID" value="NZ_JACJKX010000016.1"/>
</dbReference>
<dbReference type="Gene3D" id="1.10.443.10">
    <property type="entry name" value="Intergrase catalytic core"/>
    <property type="match status" value="1"/>
</dbReference>
<protein>
    <submittedName>
        <fullName evidence="6">Tyrosine-type recombinase/integrase</fullName>
    </submittedName>
</protein>
<comment type="similarity">
    <text evidence="1">Belongs to the 'phage' integrase family.</text>
</comment>
<keyword evidence="7" id="KW-1185">Reference proteome</keyword>
<evidence type="ECO:0000256" key="3">
    <source>
        <dbReference type="ARBA" id="ARBA00023125"/>
    </source>
</evidence>
<accession>A0ABS2GWY2</accession>
<dbReference type="PROSITE" id="PS51898">
    <property type="entry name" value="TYR_RECOMBINASE"/>
    <property type="match status" value="1"/>
</dbReference>
<keyword evidence="4" id="KW-0233">DNA recombination</keyword>